<feature type="domain" description="MYND-type" evidence="5">
    <location>
        <begin position="14"/>
        <end position="57"/>
    </location>
</feature>
<dbReference type="AlphaFoldDB" id="A0A2A9NNX0"/>
<dbReference type="Pfam" id="PF01753">
    <property type="entry name" value="zf-MYND"/>
    <property type="match status" value="1"/>
</dbReference>
<gene>
    <name evidence="6" type="ORF">AMATHDRAFT_2717</name>
</gene>
<keyword evidence="1" id="KW-0479">Metal-binding</keyword>
<dbReference type="SUPFAM" id="SSF144232">
    <property type="entry name" value="HIT/MYND zinc finger-like"/>
    <property type="match status" value="1"/>
</dbReference>
<organism evidence="6 7">
    <name type="scientific">Amanita thiersii Skay4041</name>
    <dbReference type="NCBI Taxonomy" id="703135"/>
    <lineage>
        <taxon>Eukaryota</taxon>
        <taxon>Fungi</taxon>
        <taxon>Dikarya</taxon>
        <taxon>Basidiomycota</taxon>
        <taxon>Agaricomycotina</taxon>
        <taxon>Agaricomycetes</taxon>
        <taxon>Agaricomycetidae</taxon>
        <taxon>Agaricales</taxon>
        <taxon>Pluteineae</taxon>
        <taxon>Amanitaceae</taxon>
        <taxon>Amanita</taxon>
    </lineage>
</organism>
<dbReference type="GO" id="GO:0008270">
    <property type="term" value="F:zinc ion binding"/>
    <property type="evidence" value="ECO:0007669"/>
    <property type="project" value="UniProtKB-KW"/>
</dbReference>
<dbReference type="EMBL" id="KZ301984">
    <property type="protein sequence ID" value="PFH51808.1"/>
    <property type="molecule type" value="Genomic_DNA"/>
</dbReference>
<dbReference type="Gene3D" id="6.10.140.2220">
    <property type="match status" value="1"/>
</dbReference>
<dbReference type="OrthoDB" id="3007465at2759"/>
<evidence type="ECO:0000259" key="5">
    <source>
        <dbReference type="PROSITE" id="PS50865"/>
    </source>
</evidence>
<accession>A0A2A9NNX0</accession>
<name>A0A2A9NNX0_9AGAR</name>
<evidence type="ECO:0000313" key="6">
    <source>
        <dbReference type="EMBL" id="PFH51808.1"/>
    </source>
</evidence>
<evidence type="ECO:0000313" key="7">
    <source>
        <dbReference type="Proteomes" id="UP000242287"/>
    </source>
</evidence>
<protein>
    <recommendedName>
        <fullName evidence="5">MYND-type domain-containing protein</fullName>
    </recommendedName>
</protein>
<dbReference type="STRING" id="703135.A0A2A9NNX0"/>
<evidence type="ECO:0000256" key="2">
    <source>
        <dbReference type="ARBA" id="ARBA00022771"/>
    </source>
</evidence>
<keyword evidence="3" id="KW-0862">Zinc</keyword>
<sequence>MPLDTSLPPIVSHCDTCNNENREDNNGPLQRCSVCKDRFYCSLSCQTKDWKEHKYSCSALPPEGLEYGKIQKDPKREVAIKGYVAALQYWSEEYERRKNNSLGGQIKFASGRHPICEYLIEDFKFPQELQSKRHPLGHSAYPFRTTLTLASRAFLLDLISRLSDRERTVLAERISRARIPARWTRLFGPKVVACPSSLSPGEYEAFGTLAPAFLFYDDKDDLSFVTEMKASDRKAWLMLSEAFKELWDAPRSIVYSD</sequence>
<dbReference type="Proteomes" id="UP000242287">
    <property type="component" value="Unassembled WGS sequence"/>
</dbReference>
<reference evidence="6 7" key="1">
    <citation type="submission" date="2014-02" db="EMBL/GenBank/DDBJ databases">
        <title>Transposable element dynamics among asymbiotic and ectomycorrhizal Amanita fungi.</title>
        <authorList>
            <consortium name="DOE Joint Genome Institute"/>
            <person name="Hess J."/>
            <person name="Skrede I."/>
            <person name="Wolfe B."/>
            <person name="LaButti K."/>
            <person name="Ohm R.A."/>
            <person name="Grigoriev I.V."/>
            <person name="Pringle A."/>
        </authorList>
    </citation>
    <scope>NUCLEOTIDE SEQUENCE [LARGE SCALE GENOMIC DNA]</scope>
    <source>
        <strain evidence="6 7">SKay4041</strain>
    </source>
</reference>
<keyword evidence="7" id="KW-1185">Reference proteome</keyword>
<keyword evidence="2 4" id="KW-0863">Zinc-finger</keyword>
<dbReference type="PROSITE" id="PS50865">
    <property type="entry name" value="ZF_MYND_2"/>
    <property type="match status" value="1"/>
</dbReference>
<dbReference type="InterPro" id="IPR002893">
    <property type="entry name" value="Znf_MYND"/>
</dbReference>
<evidence type="ECO:0000256" key="3">
    <source>
        <dbReference type="ARBA" id="ARBA00022833"/>
    </source>
</evidence>
<evidence type="ECO:0000256" key="1">
    <source>
        <dbReference type="ARBA" id="ARBA00022723"/>
    </source>
</evidence>
<evidence type="ECO:0000256" key="4">
    <source>
        <dbReference type="PROSITE-ProRule" id="PRU00134"/>
    </source>
</evidence>
<proteinExistence type="predicted"/>